<dbReference type="RefSeq" id="WP_142933410.1">
    <property type="nucleotide sequence ID" value="NZ_ML660169.1"/>
</dbReference>
<evidence type="ECO:0000259" key="2">
    <source>
        <dbReference type="Pfam" id="PF01979"/>
    </source>
</evidence>
<keyword evidence="4" id="KW-1185">Reference proteome</keyword>
<dbReference type="PANTHER" id="PTHR43135">
    <property type="entry name" value="ALPHA-D-RIBOSE 1-METHYLPHOSPHONATE 5-TRIPHOSPHATE DIPHOSPHATASE"/>
    <property type="match status" value="1"/>
</dbReference>
<gene>
    <name evidence="3" type="ORF">FLL46_21075</name>
</gene>
<dbReference type="Proteomes" id="UP000315439">
    <property type="component" value="Unassembled WGS sequence"/>
</dbReference>
<dbReference type="SUPFAM" id="SSF51338">
    <property type="entry name" value="Composite domain of metallo-dependent hydrolases"/>
    <property type="match status" value="1"/>
</dbReference>
<proteinExistence type="predicted"/>
<accession>A0A545U5Z8</accession>
<dbReference type="InterPro" id="IPR051781">
    <property type="entry name" value="Metallo-dep_Hydrolase"/>
</dbReference>
<dbReference type="PANTHER" id="PTHR43135:SF3">
    <property type="entry name" value="ALPHA-D-RIBOSE 1-METHYLPHOSPHONATE 5-TRIPHOSPHATE DIPHOSPHATASE"/>
    <property type="match status" value="1"/>
</dbReference>
<dbReference type="GO" id="GO:0016810">
    <property type="term" value="F:hydrolase activity, acting on carbon-nitrogen (but not peptide) bonds"/>
    <property type="evidence" value="ECO:0007669"/>
    <property type="project" value="InterPro"/>
</dbReference>
<dbReference type="InterPro" id="IPR032466">
    <property type="entry name" value="Metal_Hydrolase"/>
</dbReference>
<feature type="chain" id="PRO_5021972805" evidence="1">
    <location>
        <begin position="28"/>
        <end position="438"/>
    </location>
</feature>
<evidence type="ECO:0000256" key="1">
    <source>
        <dbReference type="SAM" id="SignalP"/>
    </source>
</evidence>
<dbReference type="Pfam" id="PF01979">
    <property type="entry name" value="Amidohydro_1"/>
    <property type="match status" value="1"/>
</dbReference>
<organism evidence="3 4">
    <name type="scientific">Aliikangiella coralliicola</name>
    <dbReference type="NCBI Taxonomy" id="2592383"/>
    <lineage>
        <taxon>Bacteria</taxon>
        <taxon>Pseudomonadati</taxon>
        <taxon>Pseudomonadota</taxon>
        <taxon>Gammaproteobacteria</taxon>
        <taxon>Oceanospirillales</taxon>
        <taxon>Pleioneaceae</taxon>
        <taxon>Aliikangiella</taxon>
    </lineage>
</organism>
<feature type="domain" description="Amidohydrolase-related" evidence="2">
    <location>
        <begin position="338"/>
        <end position="409"/>
    </location>
</feature>
<protein>
    <submittedName>
        <fullName evidence="3">Amidohydrolase family protein</fullName>
    </submittedName>
</protein>
<comment type="caution">
    <text evidence="3">The sequence shown here is derived from an EMBL/GenBank/DDBJ whole genome shotgun (WGS) entry which is preliminary data.</text>
</comment>
<name>A0A545U5Z8_9GAMM</name>
<feature type="signal peptide" evidence="1">
    <location>
        <begin position="1"/>
        <end position="27"/>
    </location>
</feature>
<dbReference type="SUPFAM" id="SSF51556">
    <property type="entry name" value="Metallo-dependent hydrolases"/>
    <property type="match status" value="1"/>
</dbReference>
<evidence type="ECO:0000313" key="4">
    <source>
        <dbReference type="Proteomes" id="UP000315439"/>
    </source>
</evidence>
<dbReference type="InterPro" id="IPR011059">
    <property type="entry name" value="Metal-dep_hydrolase_composite"/>
</dbReference>
<reference evidence="3 4" key="1">
    <citation type="submission" date="2019-07" db="EMBL/GenBank/DDBJ databases">
        <title>Draft genome for Aliikangiella sp. M105.</title>
        <authorList>
            <person name="Wang G."/>
        </authorList>
    </citation>
    <scope>NUCLEOTIDE SEQUENCE [LARGE SCALE GENOMIC DNA]</scope>
    <source>
        <strain evidence="3 4">M105</strain>
    </source>
</reference>
<keyword evidence="3" id="KW-0378">Hydrolase</keyword>
<keyword evidence="1" id="KW-0732">Signal</keyword>
<dbReference type="InterPro" id="IPR006680">
    <property type="entry name" value="Amidohydro-rel"/>
</dbReference>
<dbReference type="OrthoDB" id="783596at2"/>
<evidence type="ECO:0000313" key="3">
    <source>
        <dbReference type="EMBL" id="TQV84892.1"/>
    </source>
</evidence>
<dbReference type="AlphaFoldDB" id="A0A545U5Z8"/>
<dbReference type="EMBL" id="VIKS01000013">
    <property type="protein sequence ID" value="TQV84892.1"/>
    <property type="molecule type" value="Genomic_DNA"/>
</dbReference>
<dbReference type="Gene3D" id="3.20.20.140">
    <property type="entry name" value="Metal-dependent hydrolases"/>
    <property type="match status" value="1"/>
</dbReference>
<sequence length="438" mass="46774">MRLIKIGLTCLGVSVLSSVMTSQNVLANNQSNISANKNYLIKNATLHTATAKGKLNNADLLIRNGKIAQIGQNLTAGSNVKVIQAANKHVTPGLINASTNLGLVEISAVSSTVDAATKMPGAGASFDIAAAINFRSTLIPQNRINGLTRAIVMPRSSNSIFAGQGAAIALHSTMQGILSENVLQAASYGASGAGKSGGSRAAAMQKLAQALEDARYLRKNENRYLPGFKWEFSQSIADLKALYPVLDKKIPLVISANRADDILRLIQLAKTHRFNLVISGGGEAWTVAKELADAKVPVIIDPIRNLPSFESLSIRLDGAFKLYQAGVKLLFSGGGSHNAYLVRQSAGNAVAYGLPPEVAIEAMTINTAETFGIANYGQLEVGMDADVVVWDGDPLEVTSNPDVVFIQGQKQPLVSRATRLRDRYWELKGNHQQAFKRQ</sequence>